<evidence type="ECO:0000313" key="11">
    <source>
        <dbReference type="Proteomes" id="UP000694380"/>
    </source>
</evidence>
<dbReference type="GeneTree" id="ENSGT01150000286939"/>
<organism evidence="10 11">
    <name type="scientific">Chrysemys picta bellii</name>
    <name type="common">Western painted turtle</name>
    <name type="synonym">Emys bellii</name>
    <dbReference type="NCBI Taxonomy" id="8478"/>
    <lineage>
        <taxon>Eukaryota</taxon>
        <taxon>Metazoa</taxon>
        <taxon>Chordata</taxon>
        <taxon>Craniata</taxon>
        <taxon>Vertebrata</taxon>
        <taxon>Euteleostomi</taxon>
        <taxon>Archelosauria</taxon>
        <taxon>Testudinata</taxon>
        <taxon>Testudines</taxon>
        <taxon>Cryptodira</taxon>
        <taxon>Durocryptodira</taxon>
        <taxon>Testudinoidea</taxon>
        <taxon>Emydidae</taxon>
        <taxon>Chrysemys</taxon>
    </lineage>
</organism>
<dbReference type="GO" id="GO:0005634">
    <property type="term" value="C:nucleus"/>
    <property type="evidence" value="ECO:0007669"/>
    <property type="project" value="UniProtKB-SubCell"/>
</dbReference>
<keyword evidence="2" id="KW-0479">Metal-binding</keyword>
<feature type="domain" description="C2H2-type" evidence="9">
    <location>
        <begin position="215"/>
        <end position="242"/>
    </location>
</feature>
<reference evidence="10" key="1">
    <citation type="submission" date="2025-08" db="UniProtKB">
        <authorList>
            <consortium name="Ensembl"/>
        </authorList>
    </citation>
    <scope>IDENTIFICATION</scope>
</reference>
<feature type="domain" description="C2H2-type" evidence="9">
    <location>
        <begin position="159"/>
        <end position="186"/>
    </location>
</feature>
<evidence type="ECO:0000256" key="8">
    <source>
        <dbReference type="SAM" id="MobiDB-lite"/>
    </source>
</evidence>
<dbReference type="GO" id="GO:0008270">
    <property type="term" value="F:zinc ion binding"/>
    <property type="evidence" value="ECO:0007669"/>
    <property type="project" value="UniProtKB-KW"/>
</dbReference>
<evidence type="ECO:0000256" key="5">
    <source>
        <dbReference type="ARBA" id="ARBA00022833"/>
    </source>
</evidence>
<keyword evidence="11" id="KW-1185">Reference proteome</keyword>
<dbReference type="InterPro" id="IPR036236">
    <property type="entry name" value="Znf_C2H2_sf"/>
</dbReference>
<evidence type="ECO:0000256" key="4">
    <source>
        <dbReference type="ARBA" id="ARBA00022771"/>
    </source>
</evidence>
<evidence type="ECO:0000256" key="2">
    <source>
        <dbReference type="ARBA" id="ARBA00022723"/>
    </source>
</evidence>
<accession>A0A8C3HNM9</accession>
<feature type="compositionally biased region" description="Polar residues" evidence="8">
    <location>
        <begin position="116"/>
        <end position="125"/>
    </location>
</feature>
<dbReference type="Ensembl" id="ENSCPBT00000024813.1">
    <property type="protein sequence ID" value="ENSCPBP00000021080.1"/>
    <property type="gene ID" value="ENSCPBG00000015150.1"/>
</dbReference>
<dbReference type="SMART" id="SM00355">
    <property type="entry name" value="ZnF_C2H2"/>
    <property type="match status" value="2"/>
</dbReference>
<keyword evidence="3" id="KW-0677">Repeat</keyword>
<dbReference type="GO" id="GO:0000978">
    <property type="term" value="F:RNA polymerase II cis-regulatory region sequence-specific DNA binding"/>
    <property type="evidence" value="ECO:0007669"/>
    <property type="project" value="TreeGrafter"/>
</dbReference>
<comment type="subcellular location">
    <subcellularLocation>
        <location evidence="1">Nucleus</location>
    </subcellularLocation>
</comment>
<evidence type="ECO:0000313" key="10">
    <source>
        <dbReference type="Ensembl" id="ENSCPBP00000021080.1"/>
    </source>
</evidence>
<evidence type="ECO:0000256" key="6">
    <source>
        <dbReference type="ARBA" id="ARBA00023242"/>
    </source>
</evidence>
<proteinExistence type="predicted"/>
<keyword evidence="4 7" id="KW-0863">Zinc-finger</keyword>
<dbReference type="OMA" id="HQETHIT"/>
<dbReference type="Pfam" id="PF00096">
    <property type="entry name" value="zf-C2H2"/>
    <property type="match status" value="1"/>
</dbReference>
<dbReference type="Gene3D" id="3.30.160.60">
    <property type="entry name" value="Classic Zinc Finger"/>
    <property type="match status" value="2"/>
</dbReference>
<evidence type="ECO:0000256" key="7">
    <source>
        <dbReference type="PROSITE-ProRule" id="PRU00042"/>
    </source>
</evidence>
<dbReference type="PANTHER" id="PTHR23226:SF416">
    <property type="entry name" value="FI01424P"/>
    <property type="match status" value="1"/>
</dbReference>
<dbReference type="SUPFAM" id="SSF57667">
    <property type="entry name" value="beta-beta-alpha zinc fingers"/>
    <property type="match status" value="2"/>
</dbReference>
<dbReference type="Proteomes" id="UP000694380">
    <property type="component" value="Unplaced"/>
</dbReference>
<reference evidence="10" key="2">
    <citation type="submission" date="2025-09" db="UniProtKB">
        <authorList>
            <consortium name="Ensembl"/>
        </authorList>
    </citation>
    <scope>IDENTIFICATION</scope>
</reference>
<evidence type="ECO:0000256" key="3">
    <source>
        <dbReference type="ARBA" id="ARBA00022737"/>
    </source>
</evidence>
<dbReference type="GO" id="GO:0000981">
    <property type="term" value="F:DNA-binding transcription factor activity, RNA polymerase II-specific"/>
    <property type="evidence" value="ECO:0007669"/>
    <property type="project" value="TreeGrafter"/>
</dbReference>
<feature type="domain" description="C2H2-type" evidence="9">
    <location>
        <begin position="187"/>
        <end position="214"/>
    </location>
</feature>
<protein>
    <recommendedName>
        <fullName evidence="9">C2H2-type domain-containing protein</fullName>
    </recommendedName>
</protein>
<dbReference type="PANTHER" id="PTHR23226">
    <property type="entry name" value="ZINC FINGER AND SCAN DOMAIN-CONTAINING"/>
    <property type="match status" value="1"/>
</dbReference>
<dbReference type="FunFam" id="3.30.160.60:FF:000358">
    <property type="entry name" value="zinc finger protein 24"/>
    <property type="match status" value="1"/>
</dbReference>
<dbReference type="PROSITE" id="PS50157">
    <property type="entry name" value="ZINC_FINGER_C2H2_2"/>
    <property type="match status" value="3"/>
</dbReference>
<keyword evidence="5" id="KW-0862">Zinc</keyword>
<keyword evidence="6" id="KW-0539">Nucleus</keyword>
<dbReference type="InterPro" id="IPR013087">
    <property type="entry name" value="Znf_C2H2_type"/>
</dbReference>
<dbReference type="AlphaFoldDB" id="A0A8C3HNM9"/>
<name>A0A8C3HNM9_CHRPI</name>
<feature type="region of interest" description="Disordered" evidence="8">
    <location>
        <begin position="116"/>
        <end position="135"/>
    </location>
</feature>
<evidence type="ECO:0000256" key="1">
    <source>
        <dbReference type="ARBA" id="ARBA00004123"/>
    </source>
</evidence>
<evidence type="ECO:0000259" key="9">
    <source>
        <dbReference type="PROSITE" id="PS50157"/>
    </source>
</evidence>
<dbReference type="PROSITE" id="PS00028">
    <property type="entry name" value="ZINC_FINGER_C2H2_1"/>
    <property type="match status" value="2"/>
</dbReference>
<sequence length="265" mass="30339">RKALAVRYFSTSQDQAPLCEVLYTHTVNDWPFPEEIRAHTKFLKGSVSWNPPVKQNLLSCQGSLSLTIDSNPRILPGDCREQALQVSGEEEDCPSESSVSKQNKRLPTMLALSSLSHKTSATIPNPSERDKKKRSQCEKHFAKHADPDCHQLTRAERTRVCAEYGKCFAQKRDLATRLRVHAGEKRFKCTMCEKCFIQKQQLLRHQETHITKPPCLCRECGRRFQAIRDLQRHQVAHARKTPVSVIMVPKFTFPVVRYNKTSPEA</sequence>